<dbReference type="InterPro" id="IPR006580">
    <property type="entry name" value="Znf_TTF"/>
</dbReference>
<sequence>MDKWIIKKPKLDVESRDQHDTNYNNDPNFKRSEINEISSGLNESAASTSTQIHSQTYDSDIGTYEGKTINKDEKYKLLKNRWIPNEFYKFPISGTRKLKFQRHWLLEFPWLSYSEKLDGAFCLFCFLFCSKEVGKGSHISTKALVVTPFNRWKDAKEQFRYHTNLEYHKTASRLATIEQNRKMLSSIIETITLTGRQEIALGGHRDSGPISSELPAYNDGKFCALLRFSCSFGRQ</sequence>
<dbReference type="Proteomes" id="UP000325440">
    <property type="component" value="Unassembled WGS sequence"/>
</dbReference>
<dbReference type="AlphaFoldDB" id="A0A5E4NTN0"/>
<evidence type="ECO:0000313" key="3">
    <source>
        <dbReference type="Proteomes" id="UP000325440"/>
    </source>
</evidence>
<protein>
    <submittedName>
        <fullName evidence="2">Zinc finger, TTF-type</fullName>
    </submittedName>
</protein>
<dbReference type="EMBL" id="CABPRJ010002439">
    <property type="protein sequence ID" value="VVC46144.1"/>
    <property type="molecule type" value="Genomic_DNA"/>
</dbReference>
<reference evidence="2 3" key="1">
    <citation type="submission" date="2019-08" db="EMBL/GenBank/DDBJ databases">
        <authorList>
            <person name="Alioto T."/>
            <person name="Alioto T."/>
            <person name="Gomez Garrido J."/>
        </authorList>
    </citation>
    <scope>NUCLEOTIDE SEQUENCE [LARGE SCALE GENOMIC DNA]</scope>
</reference>
<evidence type="ECO:0000313" key="2">
    <source>
        <dbReference type="EMBL" id="VVC46144.1"/>
    </source>
</evidence>
<evidence type="ECO:0000259" key="1">
    <source>
        <dbReference type="SMART" id="SM00597"/>
    </source>
</evidence>
<accession>A0A5E4NTN0</accession>
<gene>
    <name evidence="2" type="ORF">CINCED_3A015374</name>
</gene>
<dbReference type="SMART" id="SM00597">
    <property type="entry name" value="ZnF_TTF"/>
    <property type="match status" value="1"/>
</dbReference>
<dbReference type="OrthoDB" id="6608798at2759"/>
<organism evidence="2 3">
    <name type="scientific">Cinara cedri</name>
    <dbReference type="NCBI Taxonomy" id="506608"/>
    <lineage>
        <taxon>Eukaryota</taxon>
        <taxon>Metazoa</taxon>
        <taxon>Ecdysozoa</taxon>
        <taxon>Arthropoda</taxon>
        <taxon>Hexapoda</taxon>
        <taxon>Insecta</taxon>
        <taxon>Pterygota</taxon>
        <taxon>Neoptera</taxon>
        <taxon>Paraneoptera</taxon>
        <taxon>Hemiptera</taxon>
        <taxon>Sternorrhyncha</taxon>
        <taxon>Aphidomorpha</taxon>
        <taxon>Aphidoidea</taxon>
        <taxon>Aphididae</taxon>
        <taxon>Lachninae</taxon>
        <taxon>Cinara</taxon>
    </lineage>
</organism>
<name>A0A5E4NTN0_9HEMI</name>
<feature type="domain" description="TTF-type" evidence="1">
    <location>
        <begin position="96"/>
        <end position="189"/>
    </location>
</feature>
<keyword evidence="3" id="KW-1185">Reference proteome</keyword>
<proteinExistence type="predicted"/>